<dbReference type="EMBL" id="BASZ01000012">
    <property type="protein sequence ID" value="GAD50776.1"/>
    <property type="molecule type" value="Genomic_DNA"/>
</dbReference>
<feature type="region of interest" description="Disordered" evidence="1">
    <location>
        <begin position="44"/>
        <end position="74"/>
    </location>
</feature>
<keyword evidence="3" id="KW-1185">Reference proteome</keyword>
<sequence length="98" mass="10159">MLALFAGGGGKCGIHHISPGREILPERETFAPGAPILGHCFLARNDEANGPPKERAQDLAGHAPPQEQGASFGSEFHIALPLGHGCGDQRTGSAALLR</sequence>
<evidence type="ECO:0000256" key="1">
    <source>
        <dbReference type="SAM" id="MobiDB-lite"/>
    </source>
</evidence>
<name>U2YBD0_9SPHN</name>
<evidence type="ECO:0000313" key="3">
    <source>
        <dbReference type="Proteomes" id="UP000016568"/>
    </source>
</evidence>
<dbReference type="Proteomes" id="UP000016568">
    <property type="component" value="Unassembled WGS sequence"/>
</dbReference>
<evidence type="ECO:0000313" key="2">
    <source>
        <dbReference type="EMBL" id="GAD50776.1"/>
    </source>
</evidence>
<comment type="caution">
    <text evidence="2">The sequence shown here is derived from an EMBL/GenBank/DDBJ whole genome shotgun (WGS) entry which is preliminary data.</text>
</comment>
<gene>
    <name evidence="2" type="ORF">NT2_12_00400</name>
</gene>
<dbReference type="AlphaFoldDB" id="U2YBD0"/>
<feature type="compositionally biased region" description="Basic and acidic residues" evidence="1">
    <location>
        <begin position="44"/>
        <end position="57"/>
    </location>
</feature>
<accession>U2YBD0</accession>
<proteinExistence type="predicted"/>
<organism evidence="2 3">
    <name type="scientific">Caenibius tardaugens NBRC 16725</name>
    <dbReference type="NCBI Taxonomy" id="1219035"/>
    <lineage>
        <taxon>Bacteria</taxon>
        <taxon>Pseudomonadati</taxon>
        <taxon>Pseudomonadota</taxon>
        <taxon>Alphaproteobacteria</taxon>
        <taxon>Sphingomonadales</taxon>
        <taxon>Erythrobacteraceae</taxon>
        <taxon>Caenibius</taxon>
    </lineage>
</organism>
<reference evidence="2 3" key="1">
    <citation type="submission" date="2013-09" db="EMBL/GenBank/DDBJ databases">
        <title>Whole genome shotgun sequence of Novosphingobium tardaugens NBRC 16725.</title>
        <authorList>
            <person name="Isaki S."/>
            <person name="Hosoyama A."/>
            <person name="Tsuchikane K."/>
            <person name="Katsumata H."/>
            <person name="Ando Y."/>
            <person name="Yamazaki S."/>
            <person name="Fujita N."/>
        </authorList>
    </citation>
    <scope>NUCLEOTIDE SEQUENCE [LARGE SCALE GENOMIC DNA]</scope>
    <source>
        <strain evidence="2 3">NBRC 16725</strain>
    </source>
</reference>
<protein>
    <submittedName>
        <fullName evidence="2">Uncharacterized protein</fullName>
    </submittedName>
</protein>